<comment type="caution">
    <text evidence="12">The sequence shown here is derived from an EMBL/GenBank/DDBJ whole genome shotgun (WGS) entry which is preliminary data.</text>
</comment>
<evidence type="ECO:0000313" key="13">
    <source>
        <dbReference type="Proteomes" id="UP000075714"/>
    </source>
</evidence>
<dbReference type="GO" id="GO:0012505">
    <property type="term" value="C:endomembrane system"/>
    <property type="evidence" value="ECO:0007669"/>
    <property type="project" value="UniProtKB-SubCell"/>
</dbReference>
<keyword evidence="8" id="KW-0675">Receptor</keyword>
<evidence type="ECO:0000256" key="1">
    <source>
        <dbReference type="ARBA" id="ARBA00004236"/>
    </source>
</evidence>
<feature type="transmembrane region" description="Helical" evidence="11">
    <location>
        <begin position="455"/>
        <end position="477"/>
    </location>
</feature>
<gene>
    <name evidence="12" type="ORF">GPECTOR_50g598</name>
</gene>
<keyword evidence="4 11" id="KW-0812">Transmembrane</keyword>
<evidence type="ECO:0000256" key="7">
    <source>
        <dbReference type="ARBA" id="ARBA00023136"/>
    </source>
</evidence>
<keyword evidence="13" id="KW-1185">Reference proteome</keyword>
<protein>
    <recommendedName>
        <fullName evidence="14">Leucine-rich repeat-containing N-terminal plant-type domain-containing protein</fullName>
    </recommendedName>
</protein>
<dbReference type="AlphaFoldDB" id="A0A150G7I8"/>
<dbReference type="Pfam" id="PF00560">
    <property type="entry name" value="LRR_1"/>
    <property type="match status" value="2"/>
</dbReference>
<evidence type="ECO:0000256" key="10">
    <source>
        <dbReference type="ARBA" id="ARBA00037847"/>
    </source>
</evidence>
<reference evidence="13" key="1">
    <citation type="journal article" date="2016" name="Nat. Commun.">
        <title>The Gonium pectorale genome demonstrates co-option of cell cycle regulation during the evolution of multicellularity.</title>
        <authorList>
            <person name="Hanschen E.R."/>
            <person name="Marriage T.N."/>
            <person name="Ferris P.J."/>
            <person name="Hamaji T."/>
            <person name="Toyoda A."/>
            <person name="Fujiyama A."/>
            <person name="Neme R."/>
            <person name="Noguchi H."/>
            <person name="Minakuchi Y."/>
            <person name="Suzuki M."/>
            <person name="Kawai-Toyooka H."/>
            <person name="Smith D.R."/>
            <person name="Sparks H."/>
            <person name="Anderson J."/>
            <person name="Bakaric R."/>
            <person name="Luria V."/>
            <person name="Karger A."/>
            <person name="Kirschner M.W."/>
            <person name="Durand P.M."/>
            <person name="Michod R.E."/>
            <person name="Nozaki H."/>
            <person name="Olson B.J."/>
        </authorList>
    </citation>
    <scope>NUCLEOTIDE SEQUENCE [LARGE SCALE GENOMIC DNA]</scope>
    <source>
        <strain evidence="13">NIES-2863</strain>
    </source>
</reference>
<keyword evidence="5" id="KW-0732">Signal</keyword>
<evidence type="ECO:0000256" key="8">
    <source>
        <dbReference type="ARBA" id="ARBA00023170"/>
    </source>
</evidence>
<accession>A0A150G7I8</accession>
<keyword evidence="6 11" id="KW-1133">Transmembrane helix</keyword>
<keyword evidence="7 11" id="KW-0472">Membrane</keyword>
<dbReference type="InterPro" id="IPR032675">
    <property type="entry name" value="LRR_dom_sf"/>
</dbReference>
<dbReference type="InterPro" id="IPR001611">
    <property type="entry name" value="Leu-rich_rpt"/>
</dbReference>
<evidence type="ECO:0000256" key="6">
    <source>
        <dbReference type="ARBA" id="ARBA00022989"/>
    </source>
</evidence>
<evidence type="ECO:0000256" key="5">
    <source>
        <dbReference type="ARBA" id="ARBA00022729"/>
    </source>
</evidence>
<dbReference type="SUPFAM" id="SSF52058">
    <property type="entry name" value="L domain-like"/>
    <property type="match status" value="1"/>
</dbReference>
<dbReference type="Gene3D" id="3.80.10.10">
    <property type="entry name" value="Ribonuclease Inhibitor"/>
    <property type="match status" value="1"/>
</dbReference>
<dbReference type="OrthoDB" id="552043at2759"/>
<dbReference type="PANTHER" id="PTHR48052">
    <property type="entry name" value="UNNAMED PRODUCT"/>
    <property type="match status" value="1"/>
</dbReference>
<evidence type="ECO:0000256" key="9">
    <source>
        <dbReference type="ARBA" id="ARBA00023180"/>
    </source>
</evidence>
<evidence type="ECO:0000313" key="12">
    <source>
        <dbReference type="EMBL" id="KXZ45804.1"/>
    </source>
</evidence>
<comment type="subcellular location">
    <subcellularLocation>
        <location evidence="1">Cell membrane</location>
    </subcellularLocation>
    <subcellularLocation>
        <location evidence="2">Cytoplasm</location>
        <location evidence="2">Cytoskeleton</location>
        <location evidence="2">Cilium axoneme</location>
    </subcellularLocation>
    <subcellularLocation>
        <location evidence="10">Endomembrane system</location>
        <topology evidence="10">Single-pass membrane protein</topology>
    </subcellularLocation>
</comment>
<dbReference type="GO" id="GO:0005886">
    <property type="term" value="C:plasma membrane"/>
    <property type="evidence" value="ECO:0007669"/>
    <property type="project" value="UniProtKB-SubCell"/>
</dbReference>
<proteinExistence type="predicted"/>
<keyword evidence="9" id="KW-0325">Glycoprotein</keyword>
<dbReference type="STRING" id="33097.A0A150G7I8"/>
<dbReference type="GO" id="GO:0005930">
    <property type="term" value="C:axoneme"/>
    <property type="evidence" value="ECO:0007669"/>
    <property type="project" value="UniProtKB-SubCell"/>
</dbReference>
<dbReference type="EMBL" id="LSYV01000051">
    <property type="protein sequence ID" value="KXZ45804.1"/>
    <property type="molecule type" value="Genomic_DNA"/>
</dbReference>
<evidence type="ECO:0000256" key="4">
    <source>
        <dbReference type="ARBA" id="ARBA00022692"/>
    </source>
</evidence>
<evidence type="ECO:0008006" key="14">
    <source>
        <dbReference type="Google" id="ProtNLM"/>
    </source>
</evidence>
<keyword evidence="3" id="KW-1003">Cell membrane</keyword>
<evidence type="ECO:0000256" key="11">
    <source>
        <dbReference type="SAM" id="Phobius"/>
    </source>
</evidence>
<evidence type="ECO:0000256" key="3">
    <source>
        <dbReference type="ARBA" id="ARBA00022475"/>
    </source>
</evidence>
<evidence type="ECO:0000256" key="2">
    <source>
        <dbReference type="ARBA" id="ARBA00004430"/>
    </source>
</evidence>
<dbReference type="PANTHER" id="PTHR48052:SF8">
    <property type="entry name" value="LRR RECEPTOR-LIKE SERINE_THREONINE-PROTEIN KINASE FLS2"/>
    <property type="match status" value="1"/>
</dbReference>
<name>A0A150G7I8_GONPE</name>
<organism evidence="12 13">
    <name type="scientific">Gonium pectorale</name>
    <name type="common">Green alga</name>
    <dbReference type="NCBI Taxonomy" id="33097"/>
    <lineage>
        <taxon>Eukaryota</taxon>
        <taxon>Viridiplantae</taxon>
        <taxon>Chlorophyta</taxon>
        <taxon>core chlorophytes</taxon>
        <taxon>Chlorophyceae</taxon>
        <taxon>CS clade</taxon>
        <taxon>Chlamydomonadales</taxon>
        <taxon>Volvocaceae</taxon>
        <taxon>Gonium</taxon>
    </lineage>
</organism>
<dbReference type="Proteomes" id="UP000075714">
    <property type="component" value="Unassembled WGS sequence"/>
</dbReference>
<sequence length="526" mass="53957">MLYKAWSGPSWTEQHGWAYPALPVCERAGVLCCLIDSLGAGGVEDVLQPGDPPCPANATGVVGLKLDNNNMTGDVADVPWAALGPTLLLLDLDGNSLGGSTEAWAARGGLASLARLQFLSMGENRLTGPLAPLTALPNLMALLLDHNSISGPLPPELFSHGVLQYLILDGNPLGGSLPAEVFLNSSVLRDVHLAETGLTGGFPDLPPGAVLAGFLAYLDVSRNALSGGLPRYLARALLGSLDASHNTLSGPVAPLLASSWSLIELKLRNNSLNGSIPADLSCKRLQKLDLSMNALSGTLPAVLGSLRSLVDLLLQDNPRLAGPLPAALGSNNALQFFDVRGTGMRAPVAGDAGLPPALRLSVSTSASSGGSLGPHCPSAVLRSGGYVGMSPYYWHYANCTCSPGATPVFNASTSNATTASAPAGTSSGATGGEGETMFCVPDGGPGSGERPGLSWWVVVIIVAGGLVLLGAGLLLVYRLLPSVVRYRAALAKRMPPGFSRRARGCVVTLVLTDGAAGAEGWSKRVD</sequence>